<comment type="similarity">
    <text evidence="2">Belongs to the nucleotide-sugar transporter family. SLC35A subfamily.</text>
</comment>
<evidence type="ECO:0008006" key="10">
    <source>
        <dbReference type="Google" id="ProtNLM"/>
    </source>
</evidence>
<keyword evidence="3" id="KW-0762">Sugar transport</keyword>
<evidence type="ECO:0000313" key="9">
    <source>
        <dbReference type="Proteomes" id="UP000252519"/>
    </source>
</evidence>
<dbReference type="PANTHER" id="PTHR13146">
    <property type="match status" value="1"/>
</dbReference>
<proteinExistence type="inferred from homology"/>
<feature type="transmembrane region" description="Helical" evidence="7">
    <location>
        <begin position="149"/>
        <end position="169"/>
    </location>
</feature>
<protein>
    <recommendedName>
        <fullName evidence="10">EamA domain-containing protein</fullName>
    </recommendedName>
</protein>
<evidence type="ECO:0000256" key="1">
    <source>
        <dbReference type="ARBA" id="ARBA00004141"/>
    </source>
</evidence>
<evidence type="ECO:0000256" key="6">
    <source>
        <dbReference type="ARBA" id="ARBA00023136"/>
    </source>
</evidence>
<keyword evidence="5 7" id="KW-1133">Transmembrane helix</keyword>
<feature type="transmembrane region" description="Helical" evidence="7">
    <location>
        <begin position="93"/>
        <end position="111"/>
    </location>
</feature>
<feature type="transmembrane region" description="Helical" evidence="7">
    <location>
        <begin position="181"/>
        <end position="200"/>
    </location>
</feature>
<feature type="transmembrane region" description="Helical" evidence="7">
    <location>
        <begin position="7"/>
        <end position="27"/>
    </location>
</feature>
<dbReference type="OrthoDB" id="29773at2759"/>
<dbReference type="AlphaFoldDB" id="A0A368GPK7"/>
<feature type="transmembrane region" description="Helical" evidence="7">
    <location>
        <begin position="47"/>
        <end position="67"/>
    </location>
</feature>
<feature type="transmembrane region" description="Helical" evidence="7">
    <location>
        <begin position="123"/>
        <end position="142"/>
    </location>
</feature>
<reference evidence="8 9" key="1">
    <citation type="submission" date="2014-10" db="EMBL/GenBank/DDBJ databases">
        <title>Draft genome of the hookworm Ancylostoma caninum.</title>
        <authorList>
            <person name="Mitreva M."/>
        </authorList>
    </citation>
    <scope>NUCLEOTIDE SEQUENCE [LARGE SCALE GENOMIC DNA]</scope>
    <source>
        <strain evidence="8 9">Baltimore</strain>
    </source>
</reference>
<feature type="transmembrane region" description="Helical" evidence="7">
    <location>
        <begin position="212"/>
        <end position="236"/>
    </location>
</feature>
<evidence type="ECO:0000256" key="2">
    <source>
        <dbReference type="ARBA" id="ARBA00009976"/>
    </source>
</evidence>
<gene>
    <name evidence="8" type="ORF">ANCCAN_07603</name>
</gene>
<evidence type="ECO:0000256" key="4">
    <source>
        <dbReference type="ARBA" id="ARBA00022692"/>
    </source>
</evidence>
<dbReference type="Pfam" id="PF04142">
    <property type="entry name" value="Nuc_sug_transp"/>
    <property type="match status" value="1"/>
</dbReference>
<evidence type="ECO:0000256" key="5">
    <source>
        <dbReference type="ARBA" id="ARBA00022989"/>
    </source>
</evidence>
<keyword evidence="3" id="KW-0813">Transport</keyword>
<evidence type="ECO:0000256" key="3">
    <source>
        <dbReference type="ARBA" id="ARBA00022597"/>
    </source>
</evidence>
<dbReference type="GO" id="GO:0000139">
    <property type="term" value="C:Golgi membrane"/>
    <property type="evidence" value="ECO:0007669"/>
    <property type="project" value="InterPro"/>
</dbReference>
<dbReference type="PANTHER" id="PTHR13146:SF0">
    <property type="entry name" value="SOLUTE CARRIER FAMILY 35 MEMBER F6"/>
    <property type="match status" value="1"/>
</dbReference>
<dbReference type="SUPFAM" id="SSF103481">
    <property type="entry name" value="Multidrug resistance efflux transporter EmrE"/>
    <property type="match status" value="1"/>
</dbReference>
<comment type="subcellular location">
    <subcellularLocation>
        <location evidence="1">Membrane</location>
        <topology evidence="1">Multi-pass membrane protein</topology>
    </subcellularLocation>
</comment>
<dbReference type="InterPro" id="IPR037185">
    <property type="entry name" value="EmrE-like"/>
</dbReference>
<dbReference type="Proteomes" id="UP000252519">
    <property type="component" value="Unassembled WGS sequence"/>
</dbReference>
<sequence>MGEKSRWYPLFISVMMVITGTLCTMCAKWTDLIEAEGVHFNHPFLQAAAMFFGMLLCMGAYFVHMFYRKYKRNKGKGSGDSEEEPIIPKFNPFVFLLPAVCDIIATCILYVGLNLTTASSYQMLQGALIVCTGLLSILMLNARIEGYKWLGMFIVVLGLVIVGVTDFLFGEETEEKKEGAMIGNILCVVAQVAVAMQLVLEQKYLHMHDVHPLFAVGLEGIYGLVILGIGMVPLYYIHVPPTFSSNPEGRLEVAHQQDVSIGAGRDVATNYIGIRSPVAADMRSSKRLERCAFARIYDVHLIG</sequence>
<evidence type="ECO:0000313" key="8">
    <source>
        <dbReference type="EMBL" id="RCN46311.1"/>
    </source>
</evidence>
<dbReference type="STRING" id="29170.A0A368GPK7"/>
<comment type="caution">
    <text evidence="8">The sequence shown here is derived from an EMBL/GenBank/DDBJ whole genome shotgun (WGS) entry which is preliminary data.</text>
</comment>
<dbReference type="GO" id="GO:0015165">
    <property type="term" value="F:pyrimidine nucleotide-sugar transmembrane transporter activity"/>
    <property type="evidence" value="ECO:0007669"/>
    <property type="project" value="InterPro"/>
</dbReference>
<organism evidence="8 9">
    <name type="scientific">Ancylostoma caninum</name>
    <name type="common">Dog hookworm</name>
    <dbReference type="NCBI Taxonomy" id="29170"/>
    <lineage>
        <taxon>Eukaryota</taxon>
        <taxon>Metazoa</taxon>
        <taxon>Ecdysozoa</taxon>
        <taxon>Nematoda</taxon>
        <taxon>Chromadorea</taxon>
        <taxon>Rhabditida</taxon>
        <taxon>Rhabditina</taxon>
        <taxon>Rhabditomorpha</taxon>
        <taxon>Strongyloidea</taxon>
        <taxon>Ancylostomatidae</taxon>
        <taxon>Ancylostomatinae</taxon>
        <taxon>Ancylostoma</taxon>
    </lineage>
</organism>
<dbReference type="InterPro" id="IPR007271">
    <property type="entry name" value="Nuc_sug_transpt"/>
</dbReference>
<evidence type="ECO:0000256" key="7">
    <source>
        <dbReference type="SAM" id="Phobius"/>
    </source>
</evidence>
<name>A0A368GPK7_ANCCA</name>
<keyword evidence="9" id="KW-1185">Reference proteome</keyword>
<accession>A0A368GPK7</accession>
<dbReference type="EMBL" id="JOJR01000081">
    <property type="protein sequence ID" value="RCN46311.1"/>
    <property type="molecule type" value="Genomic_DNA"/>
</dbReference>
<keyword evidence="6 7" id="KW-0472">Membrane</keyword>
<keyword evidence="4 7" id="KW-0812">Transmembrane</keyword>